<dbReference type="Proteomes" id="UP000245252">
    <property type="component" value="Unassembled WGS sequence"/>
</dbReference>
<evidence type="ECO:0000313" key="2">
    <source>
        <dbReference type="Proteomes" id="UP000245252"/>
    </source>
</evidence>
<reference evidence="1 2" key="1">
    <citation type="submission" date="2018-05" db="EMBL/GenBank/DDBJ databases">
        <title>The draft genome of strain NS-104.</title>
        <authorList>
            <person name="Hang P."/>
            <person name="Jiang J."/>
        </authorList>
    </citation>
    <scope>NUCLEOTIDE SEQUENCE [LARGE SCALE GENOMIC DNA]</scope>
    <source>
        <strain evidence="1 2">NS-104</strain>
    </source>
</reference>
<accession>A0A2U2DM83</accession>
<keyword evidence="2" id="KW-1185">Reference proteome</keyword>
<evidence type="ECO:0000313" key="1">
    <source>
        <dbReference type="EMBL" id="PWE54415.1"/>
    </source>
</evidence>
<sequence>MKLKLDTNQSRANDFYNKSIFALLRPTERENLARALTYLQYVNGMLAADTVEELFKTNKGKPDQELNQHIRQLAAPQPSAAAVPMREPLKPAVISEASPPRNPVIVMPELEAKLNKVIGAKSLVSRMAKENGDFLFKEISLLLIDFNKHLANNAEAVATMGRVSDEVHENFANAYRAIGKAGNARLALITKIAGSSVEMIPIIGKVISGPLTAALEKFHYDTEITSEFERRIKTQRDEVKANKGVAGLIATIEDRIADATTLGLSGDQLPTNFQLHDWLVLRMKQARTLAEQELKEALVKMFSFEGTQTSGFNARVVHNNMMSNMHATLAHQRGGPAPHLQQTFRDGMQRDVTQLREAMSNYFNRTVITDPLKLRPYIELTLWADYMKQKITPEKFNGSFREIQKLSIDIPDAMVTSLTALNVIRKKASGEKSAQVYQASTASAEGHANQKAYQANRIPYEGHPNHKIGVLLFLQWYDTINPFNMLCNTKFTPELLQQHMNSYISAIGTAIEASKVVHMIGHNTISDPSRIIAARDNQISQFNKAIA</sequence>
<protein>
    <submittedName>
        <fullName evidence="1">Uncharacterized protein</fullName>
    </submittedName>
</protein>
<proteinExistence type="predicted"/>
<gene>
    <name evidence="1" type="ORF">DEM27_20105</name>
</gene>
<name>A0A2U2DM83_9HYPH</name>
<dbReference type="AlphaFoldDB" id="A0A2U2DM83"/>
<comment type="caution">
    <text evidence="1">The sequence shown here is derived from an EMBL/GenBank/DDBJ whole genome shotgun (WGS) entry which is preliminary data.</text>
</comment>
<organism evidence="1 2">
    <name type="scientific">Metarhizobium album</name>
    <dbReference type="NCBI Taxonomy" id="2182425"/>
    <lineage>
        <taxon>Bacteria</taxon>
        <taxon>Pseudomonadati</taxon>
        <taxon>Pseudomonadota</taxon>
        <taxon>Alphaproteobacteria</taxon>
        <taxon>Hyphomicrobiales</taxon>
        <taxon>Rhizobiaceae</taxon>
        <taxon>Metarhizobium</taxon>
    </lineage>
</organism>
<dbReference type="EMBL" id="QFBC01000010">
    <property type="protein sequence ID" value="PWE54415.1"/>
    <property type="molecule type" value="Genomic_DNA"/>
</dbReference>